<reference evidence="2 3" key="1">
    <citation type="journal article" date="2024" name="Nat. Commun.">
        <title>Phylogenomics reveals the evolutionary origins of lichenization in chlorophyte algae.</title>
        <authorList>
            <person name="Puginier C."/>
            <person name="Libourel C."/>
            <person name="Otte J."/>
            <person name="Skaloud P."/>
            <person name="Haon M."/>
            <person name="Grisel S."/>
            <person name="Petersen M."/>
            <person name="Berrin J.G."/>
            <person name="Delaux P.M."/>
            <person name="Dal Grande F."/>
            <person name="Keller J."/>
        </authorList>
    </citation>
    <scope>NUCLEOTIDE SEQUENCE [LARGE SCALE GENOMIC DNA]</scope>
    <source>
        <strain evidence="2 3">SAG 2036</strain>
    </source>
</reference>
<dbReference type="InterPro" id="IPR011009">
    <property type="entry name" value="Kinase-like_dom_sf"/>
</dbReference>
<proteinExistence type="predicted"/>
<organism evidence="2 3">
    <name type="scientific">Symbiochloris irregularis</name>
    <dbReference type="NCBI Taxonomy" id="706552"/>
    <lineage>
        <taxon>Eukaryota</taxon>
        <taxon>Viridiplantae</taxon>
        <taxon>Chlorophyta</taxon>
        <taxon>core chlorophytes</taxon>
        <taxon>Trebouxiophyceae</taxon>
        <taxon>Trebouxiales</taxon>
        <taxon>Trebouxiaceae</taxon>
        <taxon>Symbiochloris</taxon>
    </lineage>
</organism>
<evidence type="ECO:0000256" key="1">
    <source>
        <dbReference type="SAM" id="MobiDB-lite"/>
    </source>
</evidence>
<protein>
    <recommendedName>
        <fullName evidence="4">Protein kinase domain-containing protein</fullName>
    </recommendedName>
</protein>
<evidence type="ECO:0008006" key="4">
    <source>
        <dbReference type="Google" id="ProtNLM"/>
    </source>
</evidence>
<feature type="region of interest" description="Disordered" evidence="1">
    <location>
        <begin position="30"/>
        <end position="83"/>
    </location>
</feature>
<dbReference type="AlphaFoldDB" id="A0AAW1PFG6"/>
<comment type="caution">
    <text evidence="2">The sequence shown here is derived from an EMBL/GenBank/DDBJ whole genome shotgun (WGS) entry which is preliminary data.</text>
</comment>
<sequence length="659" mass="68545">MHAVAAGLAAAGVLAVVKVIGGRRFPIPRRRRRAAAGPAQGDHGDQVPEPARQPDGPDPEAAAVRQAQPNAVQDNTEGAPAQARQVVPWHGRQAGLFNHPARFMGAAGPQTAARGGPSSGAAAASGAGQACEVDSREIRVEEADEDGVFGAEAPSDVYRGARSTEHLLGALRAESQKEAEDLLWADIKEAGRQGLQLLEAAEARTQSQSQLIAAQDSLLQTAKAGRALALLQAGRQLPQRGDECLAVTTACGPRQTLSLNCFVADSLAGEIAGMHLLCAIYLDASGVEIRVLLKLTKEVSEEGLTLGGHSALSRLCTETLQHYLRHNGPLSQDLAGVVMAEVLAALSHLHARAWFLRRLSAQDVVVATMDGRTISQVWVTNVWGAACLPTRGPPELTMHGTSAEAAACADLHTWAEMAMEVMLPGWQSQASEPVAQLSPQWLRVMGAVFSTKCPSAAAVLSKMCSEVYRHDIPPSSTGPSSGATFWAAALHCTQCGSGTSGYERGYDLAACAAYLGNAWGKKGGQLGGEGPQDRPAPERPRFSCDEAAQRSLVSAASSGGGKTPSGRALSVGGMLSLASSRPRGVQACASTAHSATKPGWPPCRGCNVVQTAWPAAGGASAQQWKGAGLQGRTTKAHLLGTSPHSDQSMCAEVTQDSMA</sequence>
<feature type="compositionally biased region" description="Polar residues" evidence="1">
    <location>
        <begin position="67"/>
        <end position="76"/>
    </location>
</feature>
<dbReference type="Proteomes" id="UP001465755">
    <property type="component" value="Unassembled WGS sequence"/>
</dbReference>
<accession>A0AAW1PFG6</accession>
<name>A0AAW1PFG6_9CHLO</name>
<evidence type="ECO:0000313" key="3">
    <source>
        <dbReference type="Proteomes" id="UP001465755"/>
    </source>
</evidence>
<gene>
    <name evidence="2" type="ORF">WJX73_004382</name>
</gene>
<dbReference type="SUPFAM" id="SSF56112">
    <property type="entry name" value="Protein kinase-like (PK-like)"/>
    <property type="match status" value="1"/>
</dbReference>
<evidence type="ECO:0000313" key="2">
    <source>
        <dbReference type="EMBL" id="KAK9808086.1"/>
    </source>
</evidence>
<feature type="region of interest" description="Disordered" evidence="1">
    <location>
        <begin position="108"/>
        <end position="128"/>
    </location>
</feature>
<feature type="compositionally biased region" description="Low complexity" evidence="1">
    <location>
        <begin position="112"/>
        <end position="128"/>
    </location>
</feature>
<dbReference type="EMBL" id="JALJOQ010000027">
    <property type="protein sequence ID" value="KAK9808086.1"/>
    <property type="molecule type" value="Genomic_DNA"/>
</dbReference>
<keyword evidence="3" id="KW-1185">Reference proteome</keyword>